<keyword evidence="2" id="KW-1185">Reference proteome</keyword>
<sequence>MAQATLYEDHSGVTAGAFDNPYDALIEASHNDVCQLQAIYDKHRKTRIEQQNAKLLDPNFQGVTPDPILQKLVYPEIEPGFRDTRHCLVFWARPTQRVKDLIANIQQQLRSVLPNMWFQPPENLHMTCLEITFSRTREEIAQLVGQTSPHAAEITDYTYTHRARLIKPMLGFDASAFALSFLPAAGEGLSQGRVRADDEYTYHHLRRDVYALANRTGVEIGSRYTVPSSHLTIGRFITPQDTSQDAEKGVEAKTPDPEKMKKVVEKIDEVNAWLQREYWPRDAVPPIQAGGEWIIGEEKGLDFHQGTLWYGRGERVRLGKGFLRHYT</sequence>
<dbReference type="InterPro" id="IPR009097">
    <property type="entry name" value="Cyclic_Pdiesterase"/>
</dbReference>
<dbReference type="SUPFAM" id="SSF55144">
    <property type="entry name" value="LigT-like"/>
    <property type="match status" value="1"/>
</dbReference>
<dbReference type="Proteomes" id="UP000800092">
    <property type="component" value="Unassembled WGS sequence"/>
</dbReference>
<dbReference type="AlphaFoldDB" id="A0A6A6HIH5"/>
<reference evidence="1" key="1">
    <citation type="journal article" date="2020" name="Stud. Mycol.">
        <title>101 Dothideomycetes genomes: a test case for predicting lifestyles and emergence of pathogens.</title>
        <authorList>
            <person name="Haridas S."/>
            <person name="Albert R."/>
            <person name="Binder M."/>
            <person name="Bloem J."/>
            <person name="Labutti K."/>
            <person name="Salamov A."/>
            <person name="Andreopoulos B."/>
            <person name="Baker S."/>
            <person name="Barry K."/>
            <person name="Bills G."/>
            <person name="Bluhm B."/>
            <person name="Cannon C."/>
            <person name="Castanera R."/>
            <person name="Culley D."/>
            <person name="Daum C."/>
            <person name="Ezra D."/>
            <person name="Gonzalez J."/>
            <person name="Henrissat B."/>
            <person name="Kuo A."/>
            <person name="Liang C."/>
            <person name="Lipzen A."/>
            <person name="Lutzoni F."/>
            <person name="Magnuson J."/>
            <person name="Mondo S."/>
            <person name="Nolan M."/>
            <person name="Ohm R."/>
            <person name="Pangilinan J."/>
            <person name="Park H.-J."/>
            <person name="Ramirez L."/>
            <person name="Alfaro M."/>
            <person name="Sun H."/>
            <person name="Tritt A."/>
            <person name="Yoshinaga Y."/>
            <person name="Zwiers L.-H."/>
            <person name="Turgeon B."/>
            <person name="Goodwin S."/>
            <person name="Spatafora J."/>
            <person name="Crous P."/>
            <person name="Grigoriev I."/>
        </authorList>
    </citation>
    <scope>NUCLEOTIDE SEQUENCE</scope>
    <source>
        <strain evidence="1">Tuck. ex Michener</strain>
    </source>
</reference>
<dbReference type="EMBL" id="ML991780">
    <property type="protein sequence ID" value="KAF2237333.1"/>
    <property type="molecule type" value="Genomic_DNA"/>
</dbReference>
<protein>
    <recommendedName>
        <fullName evidence="3">RNA ligase/cyclic nucleotide phosphodiesterase</fullName>
    </recommendedName>
</protein>
<evidence type="ECO:0008006" key="3">
    <source>
        <dbReference type="Google" id="ProtNLM"/>
    </source>
</evidence>
<evidence type="ECO:0000313" key="2">
    <source>
        <dbReference type="Proteomes" id="UP000800092"/>
    </source>
</evidence>
<gene>
    <name evidence="1" type="ORF">EV356DRAFT_496092</name>
</gene>
<accession>A0A6A6HIH5</accession>
<proteinExistence type="predicted"/>
<organism evidence="1 2">
    <name type="scientific">Viridothelium virens</name>
    <name type="common">Speckled blister lichen</name>
    <name type="synonym">Trypethelium virens</name>
    <dbReference type="NCBI Taxonomy" id="1048519"/>
    <lineage>
        <taxon>Eukaryota</taxon>
        <taxon>Fungi</taxon>
        <taxon>Dikarya</taxon>
        <taxon>Ascomycota</taxon>
        <taxon>Pezizomycotina</taxon>
        <taxon>Dothideomycetes</taxon>
        <taxon>Dothideomycetes incertae sedis</taxon>
        <taxon>Trypetheliales</taxon>
        <taxon>Trypetheliaceae</taxon>
        <taxon>Viridothelium</taxon>
    </lineage>
</organism>
<dbReference type="Gene3D" id="3.90.1140.10">
    <property type="entry name" value="Cyclic phosphodiesterase"/>
    <property type="match status" value="1"/>
</dbReference>
<dbReference type="OrthoDB" id="2967263at2759"/>
<name>A0A6A6HIH5_VIRVR</name>
<evidence type="ECO:0000313" key="1">
    <source>
        <dbReference type="EMBL" id="KAF2237333.1"/>
    </source>
</evidence>